<sequence>MAGREDAEAGEPALIQLPACRIVTVRELCEQVGALANAQVRFVARLESIDCVQGSATFEDNGARVVVDTSLLAVSQQPSRVGGLYSVMGEVEVDDATGAEALRVRARIVRAVEGLDTSLWEQALAIRRQYDARVASA</sequence>
<gene>
    <name evidence="1" type="ORF">KFE25_000620</name>
</gene>
<name>A0A8J6CC88_DIALT</name>
<evidence type="ECO:0000313" key="1">
    <source>
        <dbReference type="EMBL" id="KAG8467304.1"/>
    </source>
</evidence>
<dbReference type="Proteomes" id="UP000751190">
    <property type="component" value="Unassembled WGS sequence"/>
</dbReference>
<dbReference type="AlphaFoldDB" id="A0A8J6CC88"/>
<proteinExistence type="predicted"/>
<protein>
    <recommendedName>
        <fullName evidence="3">CST complex subunit TEN1</fullName>
    </recommendedName>
</protein>
<evidence type="ECO:0000313" key="2">
    <source>
        <dbReference type="Proteomes" id="UP000751190"/>
    </source>
</evidence>
<dbReference type="EMBL" id="JAGTXO010000006">
    <property type="protein sequence ID" value="KAG8467304.1"/>
    <property type="molecule type" value="Genomic_DNA"/>
</dbReference>
<dbReference type="OrthoDB" id="342190at2759"/>
<dbReference type="Pfam" id="PF15490">
    <property type="entry name" value="Ten1_2"/>
    <property type="match status" value="1"/>
</dbReference>
<dbReference type="Gene3D" id="2.40.50.140">
    <property type="entry name" value="Nucleic acid-binding proteins"/>
    <property type="match status" value="1"/>
</dbReference>
<keyword evidence="2" id="KW-1185">Reference proteome</keyword>
<comment type="caution">
    <text evidence="1">The sequence shown here is derived from an EMBL/GenBank/DDBJ whole genome shotgun (WGS) entry which is preliminary data.</text>
</comment>
<dbReference type="GO" id="GO:0003697">
    <property type="term" value="F:single-stranded DNA binding"/>
    <property type="evidence" value="ECO:0007669"/>
    <property type="project" value="InterPro"/>
</dbReference>
<organism evidence="1 2">
    <name type="scientific">Diacronema lutheri</name>
    <name type="common">Unicellular marine alga</name>
    <name type="synonym">Monochrysis lutheri</name>
    <dbReference type="NCBI Taxonomy" id="2081491"/>
    <lineage>
        <taxon>Eukaryota</taxon>
        <taxon>Haptista</taxon>
        <taxon>Haptophyta</taxon>
        <taxon>Pavlovophyceae</taxon>
        <taxon>Pavlovales</taxon>
        <taxon>Pavlovaceae</taxon>
        <taxon>Diacronema</taxon>
    </lineage>
</organism>
<dbReference type="InterPro" id="IPR029146">
    <property type="entry name" value="Ten1_animal_plant"/>
</dbReference>
<evidence type="ECO:0008006" key="3">
    <source>
        <dbReference type="Google" id="ProtNLM"/>
    </source>
</evidence>
<accession>A0A8J6CC88</accession>
<reference evidence="1" key="1">
    <citation type="submission" date="2021-05" db="EMBL/GenBank/DDBJ databases">
        <title>The genome of the haptophyte Pavlova lutheri (Diacronema luteri, Pavlovales) - a model for lipid biosynthesis in eukaryotic algae.</title>
        <authorList>
            <person name="Hulatt C.J."/>
            <person name="Posewitz M.C."/>
        </authorList>
    </citation>
    <scope>NUCLEOTIDE SEQUENCE</scope>
    <source>
        <strain evidence="1">NIVA-4/92</strain>
    </source>
</reference>
<dbReference type="GO" id="GO:1990879">
    <property type="term" value="C:CST complex"/>
    <property type="evidence" value="ECO:0007669"/>
    <property type="project" value="InterPro"/>
</dbReference>
<dbReference type="InterPro" id="IPR012340">
    <property type="entry name" value="NA-bd_OB-fold"/>
</dbReference>